<dbReference type="Gene3D" id="3.40.430.10">
    <property type="entry name" value="Dihydrofolate Reductase, subunit A"/>
    <property type="match status" value="1"/>
</dbReference>
<dbReference type="AlphaFoldDB" id="A0A231GVN7"/>
<dbReference type="InterPro" id="IPR002734">
    <property type="entry name" value="RibDG_C"/>
</dbReference>
<dbReference type="SUPFAM" id="SSF53597">
    <property type="entry name" value="Dihydrofolate reductase-like"/>
    <property type="match status" value="1"/>
</dbReference>
<evidence type="ECO:0000313" key="3">
    <source>
        <dbReference type="Proteomes" id="UP000215506"/>
    </source>
</evidence>
<gene>
    <name evidence="2" type="ORF">B7C42_07234</name>
</gene>
<evidence type="ECO:0000313" key="2">
    <source>
        <dbReference type="EMBL" id="OXR40676.1"/>
    </source>
</evidence>
<comment type="caution">
    <text evidence="2">The sequence shown here is derived from an EMBL/GenBank/DDBJ whole genome shotgun (WGS) entry which is preliminary data.</text>
</comment>
<dbReference type="GO" id="GO:0008703">
    <property type="term" value="F:5-amino-6-(5-phosphoribosylamino)uracil reductase activity"/>
    <property type="evidence" value="ECO:0007669"/>
    <property type="project" value="InterPro"/>
</dbReference>
<evidence type="ECO:0000259" key="1">
    <source>
        <dbReference type="Pfam" id="PF01872"/>
    </source>
</evidence>
<dbReference type="RefSeq" id="WP_223273893.1">
    <property type="nucleotide sequence ID" value="NZ_NGAF01000028.1"/>
</dbReference>
<reference evidence="2 3" key="1">
    <citation type="submission" date="2017-07" db="EMBL/GenBank/DDBJ databases">
        <title>First draft Genome Sequence of Nocardia cerradoensis isolated from human infection.</title>
        <authorList>
            <person name="Carrasco G."/>
        </authorList>
    </citation>
    <scope>NUCLEOTIDE SEQUENCE [LARGE SCALE GENOMIC DNA]</scope>
    <source>
        <strain evidence="2 3">CNM20130759</strain>
    </source>
</reference>
<feature type="domain" description="Bacterial bifunctional deaminase-reductase C-terminal" evidence="1">
    <location>
        <begin position="125"/>
        <end position="309"/>
    </location>
</feature>
<dbReference type="InterPro" id="IPR024072">
    <property type="entry name" value="DHFR-like_dom_sf"/>
</dbReference>
<name>A0A231GVN7_9NOCA</name>
<sequence length="316" mass="34191">MKILVLGGYGAVGTHVVTELRRTGVTAVAAGRDPARADTTVDLADPLLTGYRAAPAGADACAFVACRTFPATKSPWAEPRDARIGRRHRSDRSLSPMSISATAVRMGGEGRDRARPRNREEQAMRTITATMNVTLDGVVQGLGRADEDTRGGFPFGGWGQRFHDEVLVREMGRDMAEPGDMLFGRRTWEDFTTVWGRADDNPYSRHMNAATKYVASTGLNDVGAWQNSILLRGDATRTVRDVKSRPGRNLSIIGSAALVRSLHGAGLIDRYTLVIHPLTLGAGTRLFEGAAPLTEFRLLGSVATTTGVIIARYARR</sequence>
<dbReference type="EMBL" id="NGAF01000028">
    <property type="protein sequence ID" value="OXR40676.1"/>
    <property type="molecule type" value="Genomic_DNA"/>
</dbReference>
<keyword evidence="3" id="KW-1185">Reference proteome</keyword>
<dbReference type="Proteomes" id="UP000215506">
    <property type="component" value="Unassembled WGS sequence"/>
</dbReference>
<protein>
    <recommendedName>
        <fullName evidence="1">Bacterial bifunctional deaminase-reductase C-terminal domain-containing protein</fullName>
    </recommendedName>
</protein>
<organism evidence="2 3">
    <name type="scientific">Nocardia cerradoensis</name>
    <dbReference type="NCBI Taxonomy" id="85688"/>
    <lineage>
        <taxon>Bacteria</taxon>
        <taxon>Bacillati</taxon>
        <taxon>Actinomycetota</taxon>
        <taxon>Actinomycetes</taxon>
        <taxon>Mycobacteriales</taxon>
        <taxon>Nocardiaceae</taxon>
        <taxon>Nocardia</taxon>
    </lineage>
</organism>
<dbReference type="Pfam" id="PF01872">
    <property type="entry name" value="RibD_C"/>
    <property type="match status" value="1"/>
</dbReference>
<proteinExistence type="predicted"/>
<dbReference type="SUPFAM" id="SSF51735">
    <property type="entry name" value="NAD(P)-binding Rossmann-fold domains"/>
    <property type="match status" value="1"/>
</dbReference>
<accession>A0A231GVN7</accession>
<dbReference type="GO" id="GO:0009231">
    <property type="term" value="P:riboflavin biosynthetic process"/>
    <property type="evidence" value="ECO:0007669"/>
    <property type="project" value="InterPro"/>
</dbReference>
<dbReference type="Gene3D" id="3.40.50.720">
    <property type="entry name" value="NAD(P)-binding Rossmann-like Domain"/>
    <property type="match status" value="1"/>
</dbReference>
<dbReference type="InterPro" id="IPR036291">
    <property type="entry name" value="NAD(P)-bd_dom_sf"/>
</dbReference>